<dbReference type="EMBL" id="JBHSOD010000007">
    <property type="protein sequence ID" value="MFC5884927.1"/>
    <property type="molecule type" value="Genomic_DNA"/>
</dbReference>
<evidence type="ECO:0000313" key="2">
    <source>
        <dbReference type="Proteomes" id="UP001596067"/>
    </source>
</evidence>
<accession>A0ABW1ESA9</accession>
<reference evidence="2" key="1">
    <citation type="journal article" date="2019" name="Int. J. Syst. Evol. Microbiol.">
        <title>The Global Catalogue of Microorganisms (GCM) 10K type strain sequencing project: providing services to taxonomists for standard genome sequencing and annotation.</title>
        <authorList>
            <consortium name="The Broad Institute Genomics Platform"/>
            <consortium name="The Broad Institute Genome Sequencing Center for Infectious Disease"/>
            <person name="Wu L."/>
            <person name="Ma J."/>
        </authorList>
    </citation>
    <scope>NUCLEOTIDE SEQUENCE [LARGE SCALE GENOMIC DNA]</scope>
    <source>
        <strain evidence="2">CGMCC 4.1469</strain>
    </source>
</reference>
<name>A0ABW1ESA9_9ACTN</name>
<sequence length="273" mass="29946">MRELSAVPGPAPLTRRRPGDQVERGLLEVQALIEDAVVRHRNFVSRGAVVTSVKPDEAVLSAEAARLIGRTRRGLEVVLASDVPRAKGIYRALGEMLAACGDAVTVRLLCVPETLDREFVRTQLDAGRQLEVRTAQLPWMETVLVDNQVVLACADLVTGNRQAAVVRDVSVIRTLHNLFAGVWRRAIPVEQQLDFGGWARAEFARRILDRLNAGVTDEVAARELSVSVRTYRRYVAEIMEMLGANSRFQAGARAAELGLLPLGPASRPARRTA</sequence>
<gene>
    <name evidence="1" type="ORF">ACFP0N_08065</name>
</gene>
<dbReference type="SUPFAM" id="SSF46894">
    <property type="entry name" value="C-terminal effector domain of the bipartite response regulators"/>
    <property type="match status" value="1"/>
</dbReference>
<dbReference type="Gene3D" id="1.10.10.10">
    <property type="entry name" value="Winged helix-like DNA-binding domain superfamily/Winged helix DNA-binding domain"/>
    <property type="match status" value="1"/>
</dbReference>
<dbReference type="InterPro" id="IPR016032">
    <property type="entry name" value="Sig_transdc_resp-reg_C-effctor"/>
</dbReference>
<dbReference type="InterPro" id="IPR036388">
    <property type="entry name" value="WH-like_DNA-bd_sf"/>
</dbReference>
<protein>
    <submittedName>
        <fullName evidence="1">LuxR family transcriptional regulator</fullName>
    </submittedName>
</protein>
<organism evidence="1 2">
    <name type="scientific">Kitasatospora aburaviensis</name>
    <dbReference type="NCBI Taxonomy" id="67265"/>
    <lineage>
        <taxon>Bacteria</taxon>
        <taxon>Bacillati</taxon>
        <taxon>Actinomycetota</taxon>
        <taxon>Actinomycetes</taxon>
        <taxon>Kitasatosporales</taxon>
        <taxon>Streptomycetaceae</taxon>
        <taxon>Kitasatospora</taxon>
    </lineage>
</organism>
<dbReference type="RefSeq" id="WP_313762795.1">
    <property type="nucleotide sequence ID" value="NZ_BAAAVH010000039.1"/>
</dbReference>
<dbReference type="Proteomes" id="UP001596067">
    <property type="component" value="Unassembled WGS sequence"/>
</dbReference>
<evidence type="ECO:0000313" key="1">
    <source>
        <dbReference type="EMBL" id="MFC5884927.1"/>
    </source>
</evidence>
<comment type="caution">
    <text evidence="1">The sequence shown here is derived from an EMBL/GenBank/DDBJ whole genome shotgun (WGS) entry which is preliminary data.</text>
</comment>
<proteinExistence type="predicted"/>
<keyword evidence="2" id="KW-1185">Reference proteome</keyword>